<comment type="caution">
    <text evidence="1">The sequence shown here is derived from an EMBL/GenBank/DDBJ whole genome shotgun (WGS) entry which is preliminary data.</text>
</comment>
<organism evidence="1 2">
    <name type="scientific">Parelaphostrongylus tenuis</name>
    <name type="common">Meningeal worm</name>
    <dbReference type="NCBI Taxonomy" id="148309"/>
    <lineage>
        <taxon>Eukaryota</taxon>
        <taxon>Metazoa</taxon>
        <taxon>Ecdysozoa</taxon>
        <taxon>Nematoda</taxon>
        <taxon>Chromadorea</taxon>
        <taxon>Rhabditida</taxon>
        <taxon>Rhabditina</taxon>
        <taxon>Rhabditomorpha</taxon>
        <taxon>Strongyloidea</taxon>
        <taxon>Metastrongylidae</taxon>
        <taxon>Parelaphostrongylus</taxon>
    </lineage>
</organism>
<evidence type="ECO:0000313" key="1">
    <source>
        <dbReference type="EMBL" id="KAJ1361828.1"/>
    </source>
</evidence>
<keyword evidence="2" id="KW-1185">Reference proteome</keyword>
<sequence length="88" mass="9648">MHHTVALQESKGGFFVSDPPSNISILLLLFSMLKNDVGRAIPQEWVYGGVCTETGVDVYAAADQSLNDVDFDLYVHRARIKTSDSSTT</sequence>
<gene>
    <name evidence="1" type="ORF">KIN20_021178</name>
</gene>
<reference evidence="1" key="1">
    <citation type="submission" date="2021-06" db="EMBL/GenBank/DDBJ databases">
        <title>Parelaphostrongylus tenuis whole genome reference sequence.</title>
        <authorList>
            <person name="Garwood T.J."/>
            <person name="Larsen P.A."/>
            <person name="Fountain-Jones N.M."/>
            <person name="Garbe J.R."/>
            <person name="Macchietto M.G."/>
            <person name="Kania S.A."/>
            <person name="Gerhold R.W."/>
            <person name="Richards J.E."/>
            <person name="Wolf T.M."/>
        </authorList>
    </citation>
    <scope>NUCLEOTIDE SEQUENCE</scope>
    <source>
        <strain evidence="1">MNPRO001-30</strain>
        <tissue evidence="1">Meninges</tissue>
    </source>
</reference>
<proteinExistence type="predicted"/>
<protein>
    <submittedName>
        <fullName evidence="1">Uncharacterized protein</fullName>
    </submittedName>
</protein>
<accession>A0AAD5QRD9</accession>
<name>A0AAD5QRD9_PARTN</name>
<dbReference type="AlphaFoldDB" id="A0AAD5QRD9"/>
<evidence type="ECO:0000313" key="2">
    <source>
        <dbReference type="Proteomes" id="UP001196413"/>
    </source>
</evidence>
<dbReference type="Proteomes" id="UP001196413">
    <property type="component" value="Unassembled WGS sequence"/>
</dbReference>
<dbReference type="EMBL" id="JAHQIW010004277">
    <property type="protein sequence ID" value="KAJ1361828.1"/>
    <property type="molecule type" value="Genomic_DNA"/>
</dbReference>